<dbReference type="GeneID" id="108739681"/>
<dbReference type="InterPro" id="IPR055308">
    <property type="entry name" value="TEX47-like"/>
</dbReference>
<dbReference type="SUPFAM" id="SSF54975">
    <property type="entry name" value="Acylphosphatase/BLUF domain-like"/>
    <property type="match status" value="1"/>
</dbReference>
<dbReference type="OrthoDB" id="548795at2759"/>
<dbReference type="Proteomes" id="UP000192223">
    <property type="component" value="Unplaced"/>
</dbReference>
<evidence type="ECO:0000313" key="2">
    <source>
        <dbReference type="RefSeq" id="XP_018329196.1"/>
    </source>
</evidence>
<dbReference type="Pfam" id="PF24787">
    <property type="entry name" value="TEX47"/>
    <property type="match status" value="1"/>
</dbReference>
<dbReference type="InterPro" id="IPR036046">
    <property type="entry name" value="Acylphosphatase-like_dom_sf"/>
</dbReference>
<accession>A0A1W4WZ84</accession>
<dbReference type="RefSeq" id="XP_018329196.1">
    <property type="nucleotide sequence ID" value="XM_018473694.2"/>
</dbReference>
<dbReference type="AlphaFoldDB" id="A0A1W4WZ84"/>
<dbReference type="InParanoid" id="A0A1W4WZ84"/>
<organism evidence="1 2">
    <name type="scientific">Agrilus planipennis</name>
    <name type="common">Emerald ash borer</name>
    <name type="synonym">Agrilus marcopoli</name>
    <dbReference type="NCBI Taxonomy" id="224129"/>
    <lineage>
        <taxon>Eukaryota</taxon>
        <taxon>Metazoa</taxon>
        <taxon>Ecdysozoa</taxon>
        <taxon>Arthropoda</taxon>
        <taxon>Hexapoda</taxon>
        <taxon>Insecta</taxon>
        <taxon>Pterygota</taxon>
        <taxon>Neoptera</taxon>
        <taxon>Endopterygota</taxon>
        <taxon>Coleoptera</taxon>
        <taxon>Polyphaga</taxon>
        <taxon>Elateriformia</taxon>
        <taxon>Buprestoidea</taxon>
        <taxon>Buprestidae</taxon>
        <taxon>Agrilinae</taxon>
        <taxon>Agrilus</taxon>
    </lineage>
</organism>
<reference evidence="2" key="1">
    <citation type="submission" date="2025-08" db="UniProtKB">
        <authorList>
            <consortium name="RefSeq"/>
        </authorList>
    </citation>
    <scope>IDENTIFICATION</scope>
    <source>
        <tissue evidence="2">Entire body</tissue>
    </source>
</reference>
<keyword evidence="1" id="KW-1185">Reference proteome</keyword>
<name>A0A1W4WZ84_AGRPL</name>
<protein>
    <submittedName>
        <fullName evidence="2">Uncharacterized protein LOC108739681</fullName>
    </submittedName>
</protein>
<sequence length="286" mass="32594">MERKSLYDYVLENLTSAGRTTFIQRIIIIGGHNFACTKDQWGIEESFRTLVEDVNDTNPLEKLTGLLIYYPQYFCHLLEGCEDAINTYLRTSFQKYGSQLGSIKYIATSHHVYARASETWSAITGNPRVLSHKIAKTSNIKATFGHCRLCAQRILKLCNLMKTEQELLDEEPLSALTFPNYASTDSSLHVTTTISLLSGASGTLSSIHQKREKWRILLPEFGLLKFLIKSPQIPDVRMTLESYWKTRSVFSTVQDETWPIGDVFPDHLLEKPVNLDLKLPKEQLTD</sequence>
<dbReference type="PANTHER" id="PTHR34035">
    <property type="entry name" value="TESTIS-EXPRESSED PROTEIN 47"/>
    <property type="match status" value="1"/>
</dbReference>
<dbReference type="Gene3D" id="3.30.70.100">
    <property type="match status" value="1"/>
</dbReference>
<dbReference type="KEGG" id="apln:108739681"/>
<evidence type="ECO:0000313" key="1">
    <source>
        <dbReference type="Proteomes" id="UP000192223"/>
    </source>
</evidence>
<gene>
    <name evidence="2" type="primary">LOC108739681</name>
</gene>
<dbReference type="PANTHER" id="PTHR34035:SF1">
    <property type="entry name" value="TESTIS-EXPRESSED PROTEIN 47"/>
    <property type="match status" value="1"/>
</dbReference>
<proteinExistence type="predicted"/>